<dbReference type="Proteomes" id="UP001569904">
    <property type="component" value="Unassembled WGS sequence"/>
</dbReference>
<sequence length="192" mass="21174">MATDTLSRARLLAGLRRYAETAFEAGVAVDSNTSLLEAHKVAYLLQGTGLDLGYRFEAGHYGPFSSDLNRDVSVMEGHYLIGFGDGTGGARADLRLLPAADEAERILAEDHLFRRSWLKVARAVFGYEYPDGLELLSTVHYLTARRNGRFGYEDIAVEVAQWSPRKRRLFDSNDVRGAMASLCEAGLLDAPD</sequence>
<organism evidence="1 2">
    <name type="scientific">Actinomadura chokoriensis</name>
    <dbReference type="NCBI Taxonomy" id="454156"/>
    <lineage>
        <taxon>Bacteria</taxon>
        <taxon>Bacillati</taxon>
        <taxon>Actinomycetota</taxon>
        <taxon>Actinomycetes</taxon>
        <taxon>Streptosporangiales</taxon>
        <taxon>Thermomonosporaceae</taxon>
        <taxon>Actinomadura</taxon>
    </lineage>
</organism>
<dbReference type="EMBL" id="JAXCEH010000001">
    <property type="protein sequence ID" value="MFA1552480.1"/>
    <property type="molecule type" value="Genomic_DNA"/>
</dbReference>
<evidence type="ECO:0000313" key="1">
    <source>
        <dbReference type="EMBL" id="MFA1552480.1"/>
    </source>
</evidence>
<comment type="caution">
    <text evidence="1">The sequence shown here is derived from an EMBL/GenBank/DDBJ whole genome shotgun (WGS) entry which is preliminary data.</text>
</comment>
<dbReference type="RefSeq" id="WP_371938753.1">
    <property type="nucleotide sequence ID" value="NZ_JAXCEH010000001.1"/>
</dbReference>
<gene>
    <name evidence="1" type="ORF">SM436_02120</name>
</gene>
<evidence type="ECO:0000313" key="2">
    <source>
        <dbReference type="Proteomes" id="UP001569904"/>
    </source>
</evidence>
<accession>A0ABV4QRC8</accession>
<proteinExistence type="predicted"/>
<keyword evidence="2" id="KW-1185">Reference proteome</keyword>
<name>A0ABV4QRC8_9ACTN</name>
<protein>
    <submittedName>
        <fullName evidence="1">Uncharacterized protein</fullName>
    </submittedName>
</protein>
<reference evidence="1 2" key="1">
    <citation type="submission" date="2023-11" db="EMBL/GenBank/DDBJ databases">
        <title>Actinomadura monticuli sp. nov., isolated from volcanic ash.</title>
        <authorList>
            <person name="Lee S.D."/>
            <person name="Yang H."/>
            <person name="Kim I.S."/>
        </authorList>
    </citation>
    <scope>NUCLEOTIDE SEQUENCE [LARGE SCALE GENOMIC DNA]</scope>
    <source>
        <strain evidence="1 2">DSM 45346</strain>
    </source>
</reference>